<accession>A0A1M4WCF4</accession>
<proteinExistence type="predicted"/>
<dbReference type="Proteomes" id="UP000184147">
    <property type="component" value="Unassembled WGS sequence"/>
</dbReference>
<gene>
    <name evidence="1" type="ORF">SAMN05444377_101248</name>
</gene>
<name>A0A1M4WCF4_9FLAO</name>
<keyword evidence="2" id="KW-1185">Reference proteome</keyword>
<dbReference type="STRING" id="1124188.SAMN05444377_101248"/>
<sequence length="45" mass="5423">MGFFLFKKLVQKKIKTYFWKKILVFNNSEQLLVHGLLNKVLILKI</sequence>
<evidence type="ECO:0000313" key="1">
    <source>
        <dbReference type="EMBL" id="SHE78830.1"/>
    </source>
</evidence>
<dbReference type="EMBL" id="FQVQ01000001">
    <property type="protein sequence ID" value="SHE78830.1"/>
    <property type="molecule type" value="Genomic_DNA"/>
</dbReference>
<organism evidence="1 2">
    <name type="scientific">Flavobacterium fontis</name>
    <dbReference type="NCBI Taxonomy" id="1124188"/>
    <lineage>
        <taxon>Bacteria</taxon>
        <taxon>Pseudomonadati</taxon>
        <taxon>Bacteroidota</taxon>
        <taxon>Flavobacteriia</taxon>
        <taxon>Flavobacteriales</taxon>
        <taxon>Flavobacteriaceae</taxon>
        <taxon>Flavobacterium</taxon>
    </lineage>
</organism>
<dbReference type="AlphaFoldDB" id="A0A1M4WCF4"/>
<reference evidence="1 2" key="1">
    <citation type="submission" date="2016-11" db="EMBL/GenBank/DDBJ databases">
        <authorList>
            <person name="Jaros S."/>
            <person name="Januszkiewicz K."/>
            <person name="Wedrychowicz H."/>
        </authorList>
    </citation>
    <scope>NUCLEOTIDE SEQUENCE [LARGE SCALE GENOMIC DNA]</scope>
    <source>
        <strain evidence="1 2">DSM 25660</strain>
    </source>
</reference>
<protein>
    <submittedName>
        <fullName evidence="1">Uncharacterized protein</fullName>
    </submittedName>
</protein>
<evidence type="ECO:0000313" key="2">
    <source>
        <dbReference type="Proteomes" id="UP000184147"/>
    </source>
</evidence>